<dbReference type="Gramene" id="ONIVA11G11140.1">
    <property type="protein sequence ID" value="ONIVA11G11140.1"/>
    <property type="gene ID" value="ONIVA11G11140"/>
</dbReference>
<comment type="similarity">
    <text evidence="1">Belongs to the cytochrome P450 family.</text>
</comment>
<keyword evidence="8" id="KW-1185">Reference proteome</keyword>
<dbReference type="GO" id="GO:0020037">
    <property type="term" value="F:heme binding"/>
    <property type="evidence" value="ECO:0007669"/>
    <property type="project" value="InterPro"/>
</dbReference>
<evidence type="ECO:0000313" key="8">
    <source>
        <dbReference type="Proteomes" id="UP000006591"/>
    </source>
</evidence>
<proteinExistence type="inferred from homology"/>
<name>A0A0E0J194_ORYNI</name>
<dbReference type="SUPFAM" id="SSF48264">
    <property type="entry name" value="Cytochrome P450"/>
    <property type="match status" value="1"/>
</dbReference>
<sequence>MSELMRNPRVMQKAQAEVHNIVKNKSKVYEEDIQNMKYLKMIIKENCRLHPPGTLLIPRHTMKTCTIGGYSVPSKTRIYVNVWAMWRDPNIWDKQFYLERFEDKGIDFSGSHFELLPFGMKEEDIDMDEIGQLAFRKKLPLLIVPMKH</sequence>
<keyword evidence="6" id="KW-0503">Monooxygenase</keyword>
<protein>
    <recommendedName>
        <fullName evidence="9">Cytochrome P450</fullName>
    </recommendedName>
</protein>
<organism evidence="7">
    <name type="scientific">Oryza nivara</name>
    <name type="common">Indian wild rice</name>
    <name type="synonym">Oryza sativa f. spontanea</name>
    <dbReference type="NCBI Taxonomy" id="4536"/>
    <lineage>
        <taxon>Eukaryota</taxon>
        <taxon>Viridiplantae</taxon>
        <taxon>Streptophyta</taxon>
        <taxon>Embryophyta</taxon>
        <taxon>Tracheophyta</taxon>
        <taxon>Spermatophyta</taxon>
        <taxon>Magnoliopsida</taxon>
        <taxon>Liliopsida</taxon>
        <taxon>Poales</taxon>
        <taxon>Poaceae</taxon>
        <taxon>BOP clade</taxon>
        <taxon>Oryzoideae</taxon>
        <taxon>Oryzeae</taxon>
        <taxon>Oryzinae</taxon>
        <taxon>Oryza</taxon>
    </lineage>
</organism>
<dbReference type="InterPro" id="IPR052306">
    <property type="entry name" value="CYP450_71D"/>
</dbReference>
<dbReference type="GO" id="GO:0016705">
    <property type="term" value="F:oxidoreductase activity, acting on paired donors, with incorporation or reduction of molecular oxygen"/>
    <property type="evidence" value="ECO:0007669"/>
    <property type="project" value="InterPro"/>
</dbReference>
<dbReference type="STRING" id="4536.A0A0E0J194"/>
<keyword evidence="5" id="KW-0408">Iron</keyword>
<keyword evidence="3" id="KW-0479">Metal-binding</keyword>
<dbReference type="FunFam" id="1.10.630.10:FF:000466">
    <property type="entry name" value="Os07g0291750 protein"/>
    <property type="match status" value="1"/>
</dbReference>
<evidence type="ECO:0000256" key="5">
    <source>
        <dbReference type="ARBA" id="ARBA00023004"/>
    </source>
</evidence>
<dbReference type="GO" id="GO:0005506">
    <property type="term" value="F:iron ion binding"/>
    <property type="evidence" value="ECO:0007669"/>
    <property type="project" value="InterPro"/>
</dbReference>
<dbReference type="EnsemblPlants" id="ONIVA11G11140.1">
    <property type="protein sequence ID" value="ONIVA11G11140.1"/>
    <property type="gene ID" value="ONIVA11G11140"/>
</dbReference>
<dbReference type="OMA" id="QIHINAW"/>
<evidence type="ECO:0000256" key="2">
    <source>
        <dbReference type="ARBA" id="ARBA00022617"/>
    </source>
</evidence>
<dbReference type="PANTHER" id="PTHR47953:SF5">
    <property type="entry name" value="CYTOCHROME P450 71AV8-LIKE"/>
    <property type="match status" value="1"/>
</dbReference>
<evidence type="ECO:0008006" key="9">
    <source>
        <dbReference type="Google" id="ProtNLM"/>
    </source>
</evidence>
<evidence type="ECO:0000256" key="4">
    <source>
        <dbReference type="ARBA" id="ARBA00023002"/>
    </source>
</evidence>
<dbReference type="InterPro" id="IPR001128">
    <property type="entry name" value="Cyt_P450"/>
</dbReference>
<reference evidence="7" key="1">
    <citation type="submission" date="2015-04" db="UniProtKB">
        <authorList>
            <consortium name="EnsemblPlants"/>
        </authorList>
    </citation>
    <scope>IDENTIFICATION</scope>
    <source>
        <strain evidence="7">SL10</strain>
    </source>
</reference>
<evidence type="ECO:0000256" key="1">
    <source>
        <dbReference type="ARBA" id="ARBA00010617"/>
    </source>
</evidence>
<keyword evidence="4" id="KW-0560">Oxidoreductase</keyword>
<reference evidence="7" key="2">
    <citation type="submission" date="2018-04" db="EMBL/GenBank/DDBJ databases">
        <title>OnivRS2 (Oryza nivara Reference Sequence Version 2).</title>
        <authorList>
            <person name="Zhang J."/>
            <person name="Kudrna D."/>
            <person name="Lee S."/>
            <person name="Talag J."/>
            <person name="Rajasekar S."/>
            <person name="Welchert J."/>
            <person name="Hsing Y.-I."/>
            <person name="Wing R.A."/>
        </authorList>
    </citation>
    <scope>NUCLEOTIDE SEQUENCE [LARGE SCALE GENOMIC DNA]</scope>
    <source>
        <strain evidence="7">SL10</strain>
    </source>
</reference>
<dbReference type="Gene3D" id="1.10.630.10">
    <property type="entry name" value="Cytochrome P450"/>
    <property type="match status" value="1"/>
</dbReference>
<dbReference type="GO" id="GO:0004497">
    <property type="term" value="F:monooxygenase activity"/>
    <property type="evidence" value="ECO:0007669"/>
    <property type="project" value="UniProtKB-KW"/>
</dbReference>
<evidence type="ECO:0000256" key="3">
    <source>
        <dbReference type="ARBA" id="ARBA00022723"/>
    </source>
</evidence>
<dbReference type="Pfam" id="PF00067">
    <property type="entry name" value="p450"/>
    <property type="match status" value="1"/>
</dbReference>
<dbReference type="HOGENOM" id="CLU_001570_29_0_1"/>
<dbReference type="AlphaFoldDB" id="A0A0E0J194"/>
<dbReference type="eggNOG" id="KOG0156">
    <property type="taxonomic scope" value="Eukaryota"/>
</dbReference>
<dbReference type="PANTHER" id="PTHR47953">
    <property type="entry name" value="OS08G0105600 PROTEIN"/>
    <property type="match status" value="1"/>
</dbReference>
<dbReference type="Proteomes" id="UP000006591">
    <property type="component" value="Chromosome 11"/>
</dbReference>
<keyword evidence="2" id="KW-0349">Heme</keyword>
<evidence type="ECO:0000256" key="6">
    <source>
        <dbReference type="ARBA" id="ARBA00023033"/>
    </source>
</evidence>
<evidence type="ECO:0000313" key="7">
    <source>
        <dbReference type="EnsemblPlants" id="ONIVA11G11140.1"/>
    </source>
</evidence>
<accession>A0A0E0J194</accession>
<dbReference type="InterPro" id="IPR036396">
    <property type="entry name" value="Cyt_P450_sf"/>
</dbReference>